<feature type="chain" id="PRO_5008004109" evidence="1">
    <location>
        <begin position="20"/>
        <end position="223"/>
    </location>
</feature>
<keyword evidence="1" id="KW-0732">Signal</keyword>
<protein>
    <submittedName>
        <fullName evidence="2">Uncharacterized protein</fullName>
    </submittedName>
</protein>
<proteinExistence type="predicted"/>
<feature type="signal peptide" evidence="1">
    <location>
        <begin position="1"/>
        <end position="19"/>
    </location>
</feature>
<evidence type="ECO:0000313" key="3">
    <source>
        <dbReference type="Proteomes" id="UP000077824"/>
    </source>
</evidence>
<evidence type="ECO:0000313" key="2">
    <source>
        <dbReference type="EMBL" id="ANF52886.1"/>
    </source>
</evidence>
<dbReference type="KEGG" id="chh:A0O34_21220"/>
<dbReference type="RefSeq" id="WP_066759124.1">
    <property type="nucleotide sequence ID" value="NZ_CP015199.1"/>
</dbReference>
<dbReference type="Proteomes" id="UP000077824">
    <property type="component" value="Chromosome"/>
</dbReference>
<evidence type="ECO:0000256" key="1">
    <source>
        <dbReference type="SAM" id="SignalP"/>
    </source>
</evidence>
<keyword evidence="3" id="KW-1185">Reference proteome</keyword>
<dbReference type="STRING" id="1685010.A0O34_21220"/>
<reference evidence="2 3" key="1">
    <citation type="submission" date="2016-04" db="EMBL/GenBank/DDBJ databases">
        <title>Complete Genome Sequence of Chryseobacterium sp. IHBB 10212.</title>
        <authorList>
            <person name="Pal M."/>
            <person name="Swarnkar M.K."/>
            <person name="Kaushal K."/>
            <person name="Chhibber S."/>
            <person name="Singh A.K."/>
            <person name="Gulati A."/>
        </authorList>
    </citation>
    <scope>NUCLEOTIDE SEQUENCE [LARGE SCALE GENOMIC DNA]</scope>
    <source>
        <strain evidence="2 3">IHBB 10212</strain>
    </source>
</reference>
<accession>A0A172Y198</accession>
<organism evidence="2 3">
    <name type="scientific">Chryseobacterium glaciei</name>
    <dbReference type="NCBI Taxonomy" id="1685010"/>
    <lineage>
        <taxon>Bacteria</taxon>
        <taxon>Pseudomonadati</taxon>
        <taxon>Bacteroidota</taxon>
        <taxon>Flavobacteriia</taxon>
        <taxon>Flavobacteriales</taxon>
        <taxon>Weeksellaceae</taxon>
        <taxon>Chryseobacterium group</taxon>
        <taxon>Chryseobacterium</taxon>
    </lineage>
</organism>
<gene>
    <name evidence="2" type="ORF">A0O34_21220</name>
</gene>
<name>A0A172Y198_9FLAO</name>
<sequence>MIYKILVLLLAPCMLLGQVGINTVTPTRKLHVSGNMRVRVMTNKSETAGYDHILSSDINGNVDYVTKSSMQPPIEPGASNKESYSLVYNMPTANGDPSKTLKCGRFLFLFENTTQSRINFRLSENPGIDVSIYMSMEQNFNANGFQFYQGKTPTDTSTVPFLFTTTNWNINQEFASANLADYEQNVMHFQYPNDADFYRLTIYKVRQNIGIDSWDFAAVCEKF</sequence>
<dbReference type="AlphaFoldDB" id="A0A172Y198"/>
<dbReference type="OrthoDB" id="1234557at2"/>
<dbReference type="EMBL" id="CP015199">
    <property type="protein sequence ID" value="ANF52886.1"/>
    <property type="molecule type" value="Genomic_DNA"/>
</dbReference>